<protein>
    <submittedName>
        <fullName evidence="1">Uncharacterized protein</fullName>
    </submittedName>
</protein>
<reference evidence="2" key="1">
    <citation type="submission" date="2016-06" db="EMBL/GenBank/DDBJ databases">
        <title>Parallel loss of symbiosis genes in relatives of nitrogen-fixing non-legume Parasponia.</title>
        <authorList>
            <person name="Van Velzen R."/>
            <person name="Holmer R."/>
            <person name="Bu F."/>
            <person name="Rutten L."/>
            <person name="Van Zeijl A."/>
            <person name="Liu W."/>
            <person name="Santuari L."/>
            <person name="Cao Q."/>
            <person name="Sharma T."/>
            <person name="Shen D."/>
            <person name="Roswanjaya Y."/>
            <person name="Wardhani T."/>
            <person name="Kalhor M.S."/>
            <person name="Jansen J."/>
            <person name="Van den Hoogen J."/>
            <person name="Gungor B."/>
            <person name="Hartog M."/>
            <person name="Hontelez J."/>
            <person name="Verver J."/>
            <person name="Yang W.-C."/>
            <person name="Schijlen E."/>
            <person name="Repin R."/>
            <person name="Schilthuizen M."/>
            <person name="Schranz E."/>
            <person name="Heidstra R."/>
            <person name="Miyata K."/>
            <person name="Fedorova E."/>
            <person name="Kohlen W."/>
            <person name="Bisseling T."/>
            <person name="Smit S."/>
            <person name="Geurts R."/>
        </authorList>
    </citation>
    <scope>NUCLEOTIDE SEQUENCE [LARGE SCALE GENOMIC DNA]</scope>
    <source>
        <strain evidence="2">cv. RG33-2</strain>
    </source>
</reference>
<dbReference type="Proteomes" id="UP000237000">
    <property type="component" value="Unassembled WGS sequence"/>
</dbReference>
<dbReference type="OrthoDB" id="10552011at2759"/>
<dbReference type="AlphaFoldDB" id="A0A2P5EVM2"/>
<keyword evidence="2" id="KW-1185">Reference proteome</keyword>
<name>A0A2P5EVM2_TREOI</name>
<accession>A0A2P5EVM2</accession>
<proteinExistence type="predicted"/>
<evidence type="ECO:0000313" key="1">
    <source>
        <dbReference type="EMBL" id="PON89555.1"/>
    </source>
</evidence>
<dbReference type="EMBL" id="JXTC01000093">
    <property type="protein sequence ID" value="PON89555.1"/>
    <property type="molecule type" value="Genomic_DNA"/>
</dbReference>
<sequence>MEGIEKRKARVYEVHNVVFSLRVPDPRRHNSFVREDREFVALGRKSMDVSSSVFALPQRKFMAAARAMAMA</sequence>
<organism evidence="1 2">
    <name type="scientific">Trema orientale</name>
    <name type="common">Charcoal tree</name>
    <name type="synonym">Celtis orientalis</name>
    <dbReference type="NCBI Taxonomy" id="63057"/>
    <lineage>
        <taxon>Eukaryota</taxon>
        <taxon>Viridiplantae</taxon>
        <taxon>Streptophyta</taxon>
        <taxon>Embryophyta</taxon>
        <taxon>Tracheophyta</taxon>
        <taxon>Spermatophyta</taxon>
        <taxon>Magnoliopsida</taxon>
        <taxon>eudicotyledons</taxon>
        <taxon>Gunneridae</taxon>
        <taxon>Pentapetalae</taxon>
        <taxon>rosids</taxon>
        <taxon>fabids</taxon>
        <taxon>Rosales</taxon>
        <taxon>Cannabaceae</taxon>
        <taxon>Trema</taxon>
    </lineage>
</organism>
<evidence type="ECO:0000313" key="2">
    <source>
        <dbReference type="Proteomes" id="UP000237000"/>
    </source>
</evidence>
<gene>
    <name evidence="1" type="ORF">TorRG33x02_146990</name>
</gene>
<dbReference type="InParanoid" id="A0A2P5EVM2"/>
<comment type="caution">
    <text evidence="1">The sequence shown here is derived from an EMBL/GenBank/DDBJ whole genome shotgun (WGS) entry which is preliminary data.</text>
</comment>
<dbReference type="STRING" id="63057.A0A2P5EVM2"/>